<name>A0A438EHY8_VITVI</name>
<comment type="caution">
    <text evidence="1">The sequence shown here is derived from an EMBL/GenBank/DDBJ whole genome shotgun (WGS) entry which is preliminary data.</text>
</comment>
<dbReference type="AlphaFoldDB" id="A0A438EHY8"/>
<organism evidence="1 2">
    <name type="scientific">Vitis vinifera</name>
    <name type="common">Grape</name>
    <dbReference type="NCBI Taxonomy" id="29760"/>
    <lineage>
        <taxon>Eukaryota</taxon>
        <taxon>Viridiplantae</taxon>
        <taxon>Streptophyta</taxon>
        <taxon>Embryophyta</taxon>
        <taxon>Tracheophyta</taxon>
        <taxon>Spermatophyta</taxon>
        <taxon>Magnoliopsida</taxon>
        <taxon>eudicotyledons</taxon>
        <taxon>Gunneridae</taxon>
        <taxon>Pentapetalae</taxon>
        <taxon>rosids</taxon>
        <taxon>Vitales</taxon>
        <taxon>Vitaceae</taxon>
        <taxon>Viteae</taxon>
        <taxon>Vitis</taxon>
    </lineage>
</organism>
<dbReference type="EMBL" id="QGNW01001285">
    <property type="protein sequence ID" value="RVW47344.1"/>
    <property type="molecule type" value="Genomic_DNA"/>
</dbReference>
<evidence type="ECO:0000313" key="2">
    <source>
        <dbReference type="Proteomes" id="UP000288805"/>
    </source>
</evidence>
<accession>A0A438EHY8</accession>
<protein>
    <submittedName>
        <fullName evidence="1">Uncharacterized protein</fullName>
    </submittedName>
</protein>
<reference evidence="1 2" key="1">
    <citation type="journal article" date="2018" name="PLoS Genet.">
        <title>Population sequencing reveals clonal diversity and ancestral inbreeding in the grapevine cultivar Chardonnay.</title>
        <authorList>
            <person name="Roach M.J."/>
            <person name="Johnson D.L."/>
            <person name="Bohlmann J."/>
            <person name="van Vuuren H.J."/>
            <person name="Jones S.J."/>
            <person name="Pretorius I.S."/>
            <person name="Schmidt S.A."/>
            <person name="Borneman A.R."/>
        </authorList>
    </citation>
    <scope>NUCLEOTIDE SEQUENCE [LARGE SCALE GENOMIC DNA]</scope>
    <source>
        <strain evidence="2">cv. Chardonnay</strain>
        <tissue evidence="1">Leaf</tissue>
    </source>
</reference>
<dbReference type="Proteomes" id="UP000288805">
    <property type="component" value="Unassembled WGS sequence"/>
</dbReference>
<proteinExistence type="predicted"/>
<gene>
    <name evidence="1" type="ORF">CK203_090327</name>
</gene>
<sequence>MEADANSISCQFRNCKYDFVWILTKVYRPVLRGEREDFWKNWLRLEGSGILDALGRISIWPDSQRNEELSQVFASYEEVRKQSYQWESLQVSYAELPMGVSTGFLSRATNFSQEI</sequence>
<evidence type="ECO:0000313" key="1">
    <source>
        <dbReference type="EMBL" id="RVW47344.1"/>
    </source>
</evidence>